<accession>A0ABU2MVA3</accession>
<evidence type="ECO:0000256" key="1">
    <source>
        <dbReference type="SAM" id="Phobius"/>
    </source>
</evidence>
<keyword evidence="1" id="KW-1133">Transmembrane helix</keyword>
<feature type="transmembrane region" description="Helical" evidence="1">
    <location>
        <begin position="123"/>
        <end position="147"/>
    </location>
</feature>
<dbReference type="RefSeq" id="WP_311706713.1">
    <property type="nucleotide sequence ID" value="NZ_JAVREL010000015.1"/>
</dbReference>
<name>A0ABU2MVA3_9ACTN</name>
<keyword evidence="3" id="KW-1185">Reference proteome</keyword>
<keyword evidence="1" id="KW-0472">Membrane</keyword>
<organism evidence="2 3">
    <name type="scientific">Streptomyces litchfieldiae</name>
    <dbReference type="NCBI Taxonomy" id="3075543"/>
    <lineage>
        <taxon>Bacteria</taxon>
        <taxon>Bacillati</taxon>
        <taxon>Actinomycetota</taxon>
        <taxon>Actinomycetes</taxon>
        <taxon>Kitasatosporales</taxon>
        <taxon>Streptomycetaceae</taxon>
        <taxon>Streptomyces</taxon>
    </lineage>
</organism>
<comment type="caution">
    <text evidence="2">The sequence shown here is derived from an EMBL/GenBank/DDBJ whole genome shotgun (WGS) entry which is preliminary data.</text>
</comment>
<feature type="transmembrane region" description="Helical" evidence="1">
    <location>
        <begin position="186"/>
        <end position="205"/>
    </location>
</feature>
<keyword evidence="1" id="KW-0812">Transmembrane</keyword>
<gene>
    <name evidence="2" type="ORF">RM590_23685</name>
</gene>
<proteinExistence type="predicted"/>
<evidence type="ECO:0000313" key="2">
    <source>
        <dbReference type="EMBL" id="MDT0345576.1"/>
    </source>
</evidence>
<dbReference type="Proteomes" id="UP001183246">
    <property type="component" value="Unassembled WGS sequence"/>
</dbReference>
<reference evidence="3" key="1">
    <citation type="submission" date="2023-07" db="EMBL/GenBank/DDBJ databases">
        <title>30 novel species of actinomycetes from the DSMZ collection.</title>
        <authorList>
            <person name="Nouioui I."/>
        </authorList>
    </citation>
    <scope>NUCLEOTIDE SEQUENCE [LARGE SCALE GENOMIC DNA]</scope>
    <source>
        <strain evidence="3">DSM 44938</strain>
    </source>
</reference>
<dbReference type="EMBL" id="JAVREL010000015">
    <property type="protein sequence ID" value="MDT0345576.1"/>
    <property type="molecule type" value="Genomic_DNA"/>
</dbReference>
<protein>
    <submittedName>
        <fullName evidence="2">Uncharacterized protein</fullName>
    </submittedName>
</protein>
<feature type="transmembrane region" description="Helical" evidence="1">
    <location>
        <begin position="159"/>
        <end position="179"/>
    </location>
</feature>
<evidence type="ECO:0000313" key="3">
    <source>
        <dbReference type="Proteomes" id="UP001183246"/>
    </source>
</evidence>
<sequence>MAALDDLRRAAGVEFDFAPGAQVPLSGADSGRTGVSHAIASVAYREGVAPDAIREPNDAAEVKSGKFSLLEPNLGEAFTRAIETRMLGDGRKPLIQSFGAEPQTVVEHCLAAKRIRRQRDRRLTIIMVVCGLLFLPGVLIWLGLFQLRRTLAGAQDRRAGVLGQALLALVAALIVFLVIRLPVDGVLRIYLWAVLPAPIAGWFLARQVAERTARNLHAHWSDLLGGGGTGARIPEAVPQNPNDKEAERLRVGLAKLAAEQSSNLTYYAGNQGILGMGVRWASWQLAEELRPRDPGRDIDPFRSWDVARAIHDQLRMLERGPLHTGGFPAPSITHWVVRHVGGAKEVSRPEGPNADAYSFSNIEVQRICNEQQYDSGDRHYLGVQFVLWDGELVVTMMISVTVLHHTLRIEVTAHALGPIHGFFRKKPEGKTKDVRNALKPWKMDKQPLPLVDAKEVVRLAARAPLTWFPARLDKLGGTLSLPEPFGLRHTWATTPWEHRFMVDDALRTATPVLRVAHAAALRVLEENGVDITPFESRSQALSGQVQTAEPKKADEYNM</sequence>